<dbReference type="OMA" id="WERNWRI"/>
<protein>
    <submittedName>
        <fullName evidence="2">Uncharacterized protein</fullName>
    </submittedName>
</protein>
<dbReference type="Proteomes" id="UP000219338">
    <property type="component" value="Unassembled WGS sequence"/>
</dbReference>
<evidence type="ECO:0000256" key="1">
    <source>
        <dbReference type="SAM" id="Phobius"/>
    </source>
</evidence>
<dbReference type="OrthoDB" id="3038148at2759"/>
<feature type="transmembrane region" description="Helical" evidence="1">
    <location>
        <begin position="147"/>
        <end position="166"/>
    </location>
</feature>
<evidence type="ECO:0000313" key="2">
    <source>
        <dbReference type="EMBL" id="SJL10791.1"/>
    </source>
</evidence>
<proteinExistence type="predicted"/>
<gene>
    <name evidence="2" type="ORF">ARMOST_14185</name>
</gene>
<keyword evidence="1" id="KW-0812">Transmembrane</keyword>
<dbReference type="EMBL" id="FUEG01000013">
    <property type="protein sequence ID" value="SJL10791.1"/>
    <property type="molecule type" value="Genomic_DNA"/>
</dbReference>
<accession>A0A284RPV8</accession>
<feature type="transmembrane region" description="Helical" evidence="1">
    <location>
        <begin position="27"/>
        <end position="49"/>
    </location>
</feature>
<evidence type="ECO:0000313" key="3">
    <source>
        <dbReference type="Proteomes" id="UP000219338"/>
    </source>
</evidence>
<feature type="transmembrane region" description="Helical" evidence="1">
    <location>
        <begin position="186"/>
        <end position="208"/>
    </location>
</feature>
<sequence>MSDSQIDDVASIQVLVVEYADSFFNGVIIHSLTHGVYTALLAVVIWRILSNSTTHGGPTKVLAGVSVFMYTMATIHLAVMWFYVREAFIRHGLQSGETRWLSLTDWLVIGPLWVRVIVSLAVGTNISIADGIIIWRCWIIWERNWRIVVLPCICTLCGTIFAAFFLDRYLTLPTDPEGIKFSIRWKMPYFIMALPTTIICTTLIVYRLARASRTGKALNFRTNLYYKIIEILVESSTLYVVALVVSIPFFAMNNPYSAYPQAVLDSVTGIAPTLILLRAVSMVPDQGLSGNNTQPRCSQRLSKSEV</sequence>
<organism evidence="2 3">
    <name type="scientific">Armillaria ostoyae</name>
    <name type="common">Armillaria root rot fungus</name>
    <dbReference type="NCBI Taxonomy" id="47428"/>
    <lineage>
        <taxon>Eukaryota</taxon>
        <taxon>Fungi</taxon>
        <taxon>Dikarya</taxon>
        <taxon>Basidiomycota</taxon>
        <taxon>Agaricomycotina</taxon>
        <taxon>Agaricomycetes</taxon>
        <taxon>Agaricomycetidae</taxon>
        <taxon>Agaricales</taxon>
        <taxon>Marasmiineae</taxon>
        <taxon>Physalacriaceae</taxon>
        <taxon>Armillaria</taxon>
    </lineage>
</organism>
<reference evidence="3" key="1">
    <citation type="journal article" date="2017" name="Nat. Ecol. Evol.">
        <title>Genome expansion and lineage-specific genetic innovations in the forest pathogenic fungi Armillaria.</title>
        <authorList>
            <person name="Sipos G."/>
            <person name="Prasanna A.N."/>
            <person name="Walter M.C."/>
            <person name="O'Connor E."/>
            <person name="Balint B."/>
            <person name="Krizsan K."/>
            <person name="Kiss B."/>
            <person name="Hess J."/>
            <person name="Varga T."/>
            <person name="Slot J."/>
            <person name="Riley R."/>
            <person name="Boka B."/>
            <person name="Rigling D."/>
            <person name="Barry K."/>
            <person name="Lee J."/>
            <person name="Mihaltcheva S."/>
            <person name="LaButti K."/>
            <person name="Lipzen A."/>
            <person name="Waldron R."/>
            <person name="Moloney N.M."/>
            <person name="Sperisen C."/>
            <person name="Kredics L."/>
            <person name="Vagvoelgyi C."/>
            <person name="Patrignani A."/>
            <person name="Fitzpatrick D."/>
            <person name="Nagy I."/>
            <person name="Doyle S."/>
            <person name="Anderson J.B."/>
            <person name="Grigoriev I.V."/>
            <person name="Gueldener U."/>
            <person name="Muensterkoetter M."/>
            <person name="Nagy L.G."/>
        </authorList>
    </citation>
    <scope>NUCLEOTIDE SEQUENCE [LARGE SCALE GENOMIC DNA]</scope>
    <source>
        <strain evidence="3">C18/9</strain>
    </source>
</reference>
<feature type="transmembrane region" description="Helical" evidence="1">
    <location>
        <begin position="112"/>
        <end position="135"/>
    </location>
</feature>
<keyword evidence="1" id="KW-0472">Membrane</keyword>
<feature type="transmembrane region" description="Helical" evidence="1">
    <location>
        <begin position="228"/>
        <end position="252"/>
    </location>
</feature>
<keyword evidence="3" id="KW-1185">Reference proteome</keyword>
<name>A0A284RPV8_ARMOS</name>
<dbReference type="AlphaFoldDB" id="A0A284RPV8"/>
<keyword evidence="1" id="KW-1133">Transmembrane helix</keyword>
<feature type="transmembrane region" description="Helical" evidence="1">
    <location>
        <begin position="61"/>
        <end position="84"/>
    </location>
</feature>